<dbReference type="VEuPathDB" id="FungiDB:ASPVEDRAFT_34370"/>
<organism evidence="1 2">
    <name type="scientific">Aspergillus versicolor CBS 583.65</name>
    <dbReference type="NCBI Taxonomy" id="1036611"/>
    <lineage>
        <taxon>Eukaryota</taxon>
        <taxon>Fungi</taxon>
        <taxon>Dikarya</taxon>
        <taxon>Ascomycota</taxon>
        <taxon>Pezizomycotina</taxon>
        <taxon>Eurotiomycetes</taxon>
        <taxon>Eurotiomycetidae</taxon>
        <taxon>Eurotiales</taxon>
        <taxon>Aspergillaceae</taxon>
        <taxon>Aspergillus</taxon>
        <taxon>Aspergillus subgen. Nidulantes</taxon>
    </lineage>
</organism>
<accession>A0A1L9Q372</accession>
<protein>
    <submittedName>
        <fullName evidence="1">Uncharacterized protein</fullName>
    </submittedName>
</protein>
<dbReference type="GeneID" id="63726361"/>
<reference evidence="2" key="1">
    <citation type="journal article" date="2017" name="Genome Biol.">
        <title>Comparative genomics reveals high biological diversity and specific adaptations in the industrially and medically important fungal genus Aspergillus.</title>
        <authorList>
            <person name="de Vries R.P."/>
            <person name="Riley R."/>
            <person name="Wiebenga A."/>
            <person name="Aguilar-Osorio G."/>
            <person name="Amillis S."/>
            <person name="Uchima C.A."/>
            <person name="Anderluh G."/>
            <person name="Asadollahi M."/>
            <person name="Askin M."/>
            <person name="Barry K."/>
            <person name="Battaglia E."/>
            <person name="Bayram O."/>
            <person name="Benocci T."/>
            <person name="Braus-Stromeyer S.A."/>
            <person name="Caldana C."/>
            <person name="Canovas D."/>
            <person name="Cerqueira G.C."/>
            <person name="Chen F."/>
            <person name="Chen W."/>
            <person name="Choi C."/>
            <person name="Clum A."/>
            <person name="Dos Santos R.A."/>
            <person name="Damasio A.R."/>
            <person name="Diallinas G."/>
            <person name="Emri T."/>
            <person name="Fekete E."/>
            <person name="Flipphi M."/>
            <person name="Freyberg S."/>
            <person name="Gallo A."/>
            <person name="Gournas C."/>
            <person name="Habgood R."/>
            <person name="Hainaut M."/>
            <person name="Harispe M.L."/>
            <person name="Henrissat B."/>
            <person name="Hilden K.S."/>
            <person name="Hope R."/>
            <person name="Hossain A."/>
            <person name="Karabika E."/>
            <person name="Karaffa L."/>
            <person name="Karanyi Z."/>
            <person name="Krasevec N."/>
            <person name="Kuo A."/>
            <person name="Kusch H."/>
            <person name="LaButti K."/>
            <person name="Lagendijk E.L."/>
            <person name="Lapidus A."/>
            <person name="Levasseur A."/>
            <person name="Lindquist E."/>
            <person name="Lipzen A."/>
            <person name="Logrieco A.F."/>
            <person name="MacCabe A."/>
            <person name="Maekelae M.R."/>
            <person name="Malavazi I."/>
            <person name="Melin P."/>
            <person name="Meyer V."/>
            <person name="Mielnichuk N."/>
            <person name="Miskei M."/>
            <person name="Molnar A.P."/>
            <person name="Mule G."/>
            <person name="Ngan C.Y."/>
            <person name="Orejas M."/>
            <person name="Orosz E."/>
            <person name="Ouedraogo J.P."/>
            <person name="Overkamp K.M."/>
            <person name="Park H.-S."/>
            <person name="Perrone G."/>
            <person name="Piumi F."/>
            <person name="Punt P.J."/>
            <person name="Ram A.F."/>
            <person name="Ramon A."/>
            <person name="Rauscher S."/>
            <person name="Record E."/>
            <person name="Riano-Pachon D.M."/>
            <person name="Robert V."/>
            <person name="Roehrig J."/>
            <person name="Ruller R."/>
            <person name="Salamov A."/>
            <person name="Salih N.S."/>
            <person name="Samson R.A."/>
            <person name="Sandor E."/>
            <person name="Sanguinetti M."/>
            <person name="Schuetze T."/>
            <person name="Sepcic K."/>
            <person name="Shelest E."/>
            <person name="Sherlock G."/>
            <person name="Sophianopoulou V."/>
            <person name="Squina F.M."/>
            <person name="Sun H."/>
            <person name="Susca A."/>
            <person name="Todd R.B."/>
            <person name="Tsang A."/>
            <person name="Unkles S.E."/>
            <person name="van de Wiele N."/>
            <person name="van Rossen-Uffink D."/>
            <person name="Oliveira J.V."/>
            <person name="Vesth T.C."/>
            <person name="Visser J."/>
            <person name="Yu J.-H."/>
            <person name="Zhou M."/>
            <person name="Andersen M.R."/>
            <person name="Archer D.B."/>
            <person name="Baker S.E."/>
            <person name="Benoit I."/>
            <person name="Brakhage A.A."/>
            <person name="Braus G.H."/>
            <person name="Fischer R."/>
            <person name="Frisvad J.C."/>
            <person name="Goldman G.H."/>
            <person name="Houbraken J."/>
            <person name="Oakley B."/>
            <person name="Pocsi I."/>
            <person name="Scazzocchio C."/>
            <person name="Seiboth B."/>
            <person name="vanKuyk P.A."/>
            <person name="Wortman J."/>
            <person name="Dyer P.S."/>
            <person name="Grigoriev I.V."/>
        </authorList>
    </citation>
    <scope>NUCLEOTIDE SEQUENCE [LARGE SCALE GENOMIC DNA]</scope>
    <source>
        <strain evidence="2">CBS 583.65</strain>
    </source>
</reference>
<gene>
    <name evidence="1" type="ORF">ASPVEDRAFT_34370</name>
</gene>
<name>A0A1L9Q372_ASPVE</name>
<dbReference type="AlphaFoldDB" id="A0A1L9Q372"/>
<dbReference type="EMBL" id="KV878139">
    <property type="protein sequence ID" value="OJJ08199.1"/>
    <property type="molecule type" value="Genomic_DNA"/>
</dbReference>
<dbReference type="RefSeq" id="XP_040673961.1">
    <property type="nucleotide sequence ID" value="XM_040810850.1"/>
</dbReference>
<dbReference type="OrthoDB" id="4489995at2759"/>
<keyword evidence="2" id="KW-1185">Reference proteome</keyword>
<evidence type="ECO:0000313" key="1">
    <source>
        <dbReference type="EMBL" id="OJJ08199.1"/>
    </source>
</evidence>
<proteinExistence type="predicted"/>
<dbReference type="Proteomes" id="UP000184073">
    <property type="component" value="Unassembled WGS sequence"/>
</dbReference>
<evidence type="ECO:0000313" key="2">
    <source>
        <dbReference type="Proteomes" id="UP000184073"/>
    </source>
</evidence>
<sequence length="174" mass="19832">MNDIRIFNTRTATILVVFEYETVYTFCRSRVPDDVPTEVRQHNAEAWLVGTPMPRNEQPWGPRPHAYRDWENLFETECASLADLRGDAYNPALRRQRPALWMYVGAPNFDYGDEDAEPGSSRIVTDRGRRMIGVAAHSNEEGAPFVRASEHQEVYAIHIIQIIVPHPPTVIDAA</sequence>